<evidence type="ECO:0000256" key="12">
    <source>
        <dbReference type="ARBA" id="ARBA00049763"/>
    </source>
</evidence>
<proteinExistence type="inferred from homology"/>
<dbReference type="AlphaFoldDB" id="A0A914WM43"/>
<feature type="domain" description="CAAX prenyl protease 2/Lysostaphin resistance protein A-like" evidence="15">
    <location>
        <begin position="52"/>
        <end position="141"/>
    </location>
</feature>
<keyword evidence="4 14" id="KW-0812">Transmembrane</keyword>
<dbReference type="Proteomes" id="UP000887566">
    <property type="component" value="Unplaced"/>
</dbReference>
<evidence type="ECO:0000256" key="10">
    <source>
        <dbReference type="ARBA" id="ARBA00047280"/>
    </source>
</evidence>
<evidence type="ECO:0000256" key="9">
    <source>
        <dbReference type="ARBA" id="ARBA00032607"/>
    </source>
</evidence>
<evidence type="ECO:0000256" key="4">
    <source>
        <dbReference type="ARBA" id="ARBA00022692"/>
    </source>
</evidence>
<keyword evidence="7 14" id="KW-1133">Transmembrane helix</keyword>
<dbReference type="InterPro" id="IPR039731">
    <property type="entry name" value="Rce1"/>
</dbReference>
<evidence type="ECO:0000256" key="13">
    <source>
        <dbReference type="SAM" id="MobiDB-lite"/>
    </source>
</evidence>
<feature type="region of interest" description="Disordered" evidence="13">
    <location>
        <begin position="159"/>
        <end position="181"/>
    </location>
</feature>
<evidence type="ECO:0000256" key="8">
    <source>
        <dbReference type="ARBA" id="ARBA00023136"/>
    </source>
</evidence>
<sequence>MGLKTSGLLSSIILPSVLTLLLYFGSFVLMYIEGSLWHFISVQQWSSAMGNLRWIRNSIVAPITEEIAFRSCSAALVLQCFDWKSTVFIAPLFFSLSHFHHVLDQTKQGTLMKHAILGCAFQAVYTYLFGIYATFLFLRTGAQKAVKALNANVVVNHSEKGDGRASRGDRQGVEEEFRQVT</sequence>
<organism evidence="16 17">
    <name type="scientific">Plectus sambesii</name>
    <dbReference type="NCBI Taxonomy" id="2011161"/>
    <lineage>
        <taxon>Eukaryota</taxon>
        <taxon>Metazoa</taxon>
        <taxon>Ecdysozoa</taxon>
        <taxon>Nematoda</taxon>
        <taxon>Chromadorea</taxon>
        <taxon>Plectida</taxon>
        <taxon>Plectina</taxon>
        <taxon>Plectoidea</taxon>
        <taxon>Plectidae</taxon>
        <taxon>Plectus</taxon>
    </lineage>
</organism>
<name>A0A914WM43_9BILA</name>
<evidence type="ECO:0000256" key="14">
    <source>
        <dbReference type="SAM" id="Phobius"/>
    </source>
</evidence>
<evidence type="ECO:0000256" key="7">
    <source>
        <dbReference type="ARBA" id="ARBA00022989"/>
    </source>
</evidence>
<comment type="subcellular location">
    <subcellularLocation>
        <location evidence="1">Endoplasmic reticulum membrane</location>
        <topology evidence="1">Multi-pass membrane protein</topology>
    </subcellularLocation>
</comment>
<comment type="similarity">
    <text evidence="2">Belongs to the peptidase U48 family.</text>
</comment>
<dbReference type="PANTHER" id="PTHR13046">
    <property type="entry name" value="PROTEASE U48 CAAX PRENYL PROTEASE RCE1"/>
    <property type="match status" value="1"/>
</dbReference>
<accession>A0A914WM43</accession>
<dbReference type="GO" id="GO:0004222">
    <property type="term" value="F:metalloendopeptidase activity"/>
    <property type="evidence" value="ECO:0007669"/>
    <property type="project" value="InterPro"/>
</dbReference>
<keyword evidence="16" id="KW-1185">Reference proteome</keyword>
<keyword evidence="6" id="KW-0256">Endoplasmic reticulum</keyword>
<evidence type="ECO:0000256" key="2">
    <source>
        <dbReference type="ARBA" id="ARBA00006897"/>
    </source>
</evidence>
<dbReference type="Pfam" id="PF02517">
    <property type="entry name" value="Rce1-like"/>
    <property type="match status" value="1"/>
</dbReference>
<keyword evidence="3" id="KW-0645">Protease</keyword>
<dbReference type="PANTHER" id="PTHR13046:SF0">
    <property type="entry name" value="CAAX PRENYL PROTEASE 2"/>
    <property type="match status" value="1"/>
</dbReference>
<protein>
    <recommendedName>
        <fullName evidence="12">CAAX prenyl protease 2</fullName>
        <ecNumber evidence="11">3.4.26.1</ecNumber>
    </recommendedName>
    <alternativeName>
        <fullName evidence="9">Farnesylated proteins-converting enzyme 2</fullName>
    </alternativeName>
</protein>
<dbReference type="GO" id="GO:0071586">
    <property type="term" value="P:CAAX-box protein processing"/>
    <property type="evidence" value="ECO:0007669"/>
    <property type="project" value="InterPro"/>
</dbReference>
<dbReference type="InterPro" id="IPR003675">
    <property type="entry name" value="Rce1/LyrA-like_dom"/>
</dbReference>
<evidence type="ECO:0000256" key="3">
    <source>
        <dbReference type="ARBA" id="ARBA00022670"/>
    </source>
</evidence>
<comment type="catalytic activity">
    <reaction evidence="10">
        <text>Hydrolyzes the peptide bond -P2-(S-farnesyl or geranylgeranyl)C-P1'-P2'-P3'-COOH where P1' and P2' are amino acids with aliphatic sidechains and P3' is any C-terminal residue.</text>
        <dbReference type="EC" id="3.4.26.1"/>
    </reaction>
</comment>
<evidence type="ECO:0000256" key="5">
    <source>
        <dbReference type="ARBA" id="ARBA00022801"/>
    </source>
</evidence>
<feature type="transmembrane region" description="Helical" evidence="14">
    <location>
        <begin position="12"/>
        <end position="32"/>
    </location>
</feature>
<evidence type="ECO:0000313" key="16">
    <source>
        <dbReference type="Proteomes" id="UP000887566"/>
    </source>
</evidence>
<evidence type="ECO:0000256" key="6">
    <source>
        <dbReference type="ARBA" id="ARBA00022824"/>
    </source>
</evidence>
<evidence type="ECO:0000259" key="15">
    <source>
        <dbReference type="Pfam" id="PF02517"/>
    </source>
</evidence>
<evidence type="ECO:0000256" key="11">
    <source>
        <dbReference type="ARBA" id="ARBA00049729"/>
    </source>
</evidence>
<keyword evidence="5" id="KW-0378">Hydrolase</keyword>
<feature type="transmembrane region" description="Helical" evidence="14">
    <location>
        <begin position="115"/>
        <end position="138"/>
    </location>
</feature>
<evidence type="ECO:0000256" key="1">
    <source>
        <dbReference type="ARBA" id="ARBA00004477"/>
    </source>
</evidence>
<evidence type="ECO:0000313" key="17">
    <source>
        <dbReference type="WBParaSite" id="PSAMB.scaffold443size50901.g5875.t1"/>
    </source>
</evidence>
<keyword evidence="8 14" id="KW-0472">Membrane</keyword>
<dbReference type="EC" id="3.4.26.1" evidence="11"/>
<reference evidence="17" key="1">
    <citation type="submission" date="2022-11" db="UniProtKB">
        <authorList>
            <consortium name="WormBaseParasite"/>
        </authorList>
    </citation>
    <scope>IDENTIFICATION</scope>
</reference>
<dbReference type="WBParaSite" id="PSAMB.scaffold443size50901.g5875.t1">
    <property type="protein sequence ID" value="PSAMB.scaffold443size50901.g5875.t1"/>
    <property type="gene ID" value="PSAMB.scaffold443size50901.g5875"/>
</dbReference>
<dbReference type="GO" id="GO:0005789">
    <property type="term" value="C:endoplasmic reticulum membrane"/>
    <property type="evidence" value="ECO:0007669"/>
    <property type="project" value="UniProtKB-SubCell"/>
</dbReference>